<comment type="similarity">
    <text evidence="1">Belongs to the 'phage' integrase family.</text>
</comment>
<comment type="caution">
    <text evidence="5">The sequence shown here is derived from an EMBL/GenBank/DDBJ whole genome shotgun (WGS) entry which is preliminary data.</text>
</comment>
<reference evidence="5 6" key="1">
    <citation type="submission" date="2013-04" db="EMBL/GenBank/DDBJ databases">
        <title>Zunongwangia sp. 22II14-10F7 Genome Sequencing.</title>
        <authorList>
            <person name="Lai Q."/>
            <person name="Shao Z."/>
        </authorList>
    </citation>
    <scope>NUCLEOTIDE SEQUENCE [LARGE SCALE GENOMIC DNA]</scope>
    <source>
        <strain evidence="5 6">22II14-10F7</strain>
    </source>
</reference>
<dbReference type="Pfam" id="PF13102">
    <property type="entry name" value="Phage_int_SAM_5"/>
    <property type="match status" value="1"/>
</dbReference>
<sequence>MRDSSTFSILFWLYAKREKSGKAPIYVRITINGKRLNLSLKRSISSKRWGIRTQRSIGNTDSDKELNLYLDQEYAKLFQCYQDLRLEEEIITPEAVKDRYTGNFKRFYTVEDMFQYHNRNLFHKLKPNTRKGYITSQYYLRKYIEKEFRSNSEKFYVKQMDYGFLLQFESFLRCTKPKRHSQPYIGNNAVMKHIQRLRKMTTLCFHLEWIDRDPFVKFKQHLTKTERGFLSEYELEEIESKQFEINRLKVVRDLFVFSCYTGVAHVDLLQLSKRNLVTGEDGSTWLVTKREKTGSPVRVPLLKKPKAIIDRYKELKVCRKSDTLFPVISNQKVNVYLKEVAEACEIEKNLTFHMARHTFATTVTLSNGVPIETVSKMLGHNKLSTTQIYAKVIERKISEDMNILRRKLEG</sequence>
<dbReference type="GO" id="GO:0015074">
    <property type="term" value="P:DNA integration"/>
    <property type="evidence" value="ECO:0007669"/>
    <property type="project" value="InterPro"/>
</dbReference>
<proteinExistence type="inferred from homology"/>
<dbReference type="CDD" id="cd01185">
    <property type="entry name" value="INTN1_C_like"/>
    <property type="match status" value="1"/>
</dbReference>
<evidence type="ECO:0000313" key="6">
    <source>
        <dbReference type="Proteomes" id="UP000192746"/>
    </source>
</evidence>
<dbReference type="STRING" id="1185767.IIF7_18347"/>
<accession>A0A1Y1SZX3</accession>
<dbReference type="SUPFAM" id="SSF56349">
    <property type="entry name" value="DNA breaking-rejoining enzymes"/>
    <property type="match status" value="1"/>
</dbReference>
<evidence type="ECO:0000256" key="3">
    <source>
        <dbReference type="ARBA" id="ARBA00023172"/>
    </source>
</evidence>
<dbReference type="InterPro" id="IPR010998">
    <property type="entry name" value="Integrase_recombinase_N"/>
</dbReference>
<protein>
    <submittedName>
        <fullName evidence="5">Integrase</fullName>
    </submittedName>
</protein>
<evidence type="ECO:0000256" key="1">
    <source>
        <dbReference type="ARBA" id="ARBA00008857"/>
    </source>
</evidence>
<keyword evidence="3" id="KW-0233">DNA recombination</keyword>
<evidence type="ECO:0000256" key="2">
    <source>
        <dbReference type="ARBA" id="ARBA00023125"/>
    </source>
</evidence>
<dbReference type="InterPro" id="IPR025269">
    <property type="entry name" value="SAM-like_dom"/>
</dbReference>
<dbReference type="RefSeq" id="WP_084843143.1">
    <property type="nucleotide sequence ID" value="NZ_ARYN01000021.1"/>
</dbReference>
<dbReference type="InterPro" id="IPR035386">
    <property type="entry name" value="Arm-DNA-bind_5"/>
</dbReference>
<dbReference type="Gene3D" id="1.10.150.130">
    <property type="match status" value="1"/>
</dbReference>
<dbReference type="Gene3D" id="1.10.443.10">
    <property type="entry name" value="Intergrase catalytic core"/>
    <property type="match status" value="1"/>
</dbReference>
<dbReference type="InterPro" id="IPR002104">
    <property type="entry name" value="Integrase_catalytic"/>
</dbReference>
<dbReference type="PANTHER" id="PTHR30349">
    <property type="entry name" value="PHAGE INTEGRASE-RELATED"/>
    <property type="match status" value="1"/>
</dbReference>
<gene>
    <name evidence="5" type="ORF">IIF7_18347</name>
</gene>
<keyword evidence="6" id="KW-1185">Reference proteome</keyword>
<name>A0A1Y1SZX3_9FLAO</name>
<dbReference type="InterPro" id="IPR050090">
    <property type="entry name" value="Tyrosine_recombinase_XerCD"/>
</dbReference>
<keyword evidence="2" id="KW-0238">DNA-binding</keyword>
<dbReference type="EMBL" id="ARYN01000021">
    <property type="protein sequence ID" value="ORL43954.1"/>
    <property type="molecule type" value="Genomic_DNA"/>
</dbReference>
<dbReference type="PANTHER" id="PTHR30349:SF64">
    <property type="entry name" value="PROPHAGE INTEGRASE INTD-RELATED"/>
    <property type="match status" value="1"/>
</dbReference>
<dbReference type="Proteomes" id="UP000192746">
    <property type="component" value="Unassembled WGS sequence"/>
</dbReference>
<dbReference type="AlphaFoldDB" id="A0A1Y1SZX3"/>
<evidence type="ECO:0000259" key="4">
    <source>
        <dbReference type="PROSITE" id="PS51898"/>
    </source>
</evidence>
<organism evidence="5 6">
    <name type="scientific">Zunongwangia atlantica 22II14-10F7</name>
    <dbReference type="NCBI Taxonomy" id="1185767"/>
    <lineage>
        <taxon>Bacteria</taxon>
        <taxon>Pseudomonadati</taxon>
        <taxon>Bacteroidota</taxon>
        <taxon>Flavobacteriia</taxon>
        <taxon>Flavobacteriales</taxon>
        <taxon>Flavobacteriaceae</taxon>
        <taxon>Zunongwangia</taxon>
    </lineage>
</organism>
<dbReference type="PROSITE" id="PS51898">
    <property type="entry name" value="TYR_RECOMBINASE"/>
    <property type="match status" value="1"/>
</dbReference>
<dbReference type="GO" id="GO:0006310">
    <property type="term" value="P:DNA recombination"/>
    <property type="evidence" value="ECO:0007669"/>
    <property type="project" value="UniProtKB-KW"/>
</dbReference>
<dbReference type="Pfam" id="PF17293">
    <property type="entry name" value="Arm-DNA-bind_5"/>
    <property type="match status" value="1"/>
</dbReference>
<dbReference type="InterPro" id="IPR013762">
    <property type="entry name" value="Integrase-like_cat_sf"/>
</dbReference>
<dbReference type="InterPro" id="IPR011010">
    <property type="entry name" value="DNA_brk_join_enz"/>
</dbReference>
<feature type="domain" description="Tyr recombinase" evidence="4">
    <location>
        <begin position="225"/>
        <end position="402"/>
    </location>
</feature>
<dbReference type="GO" id="GO:0003677">
    <property type="term" value="F:DNA binding"/>
    <property type="evidence" value="ECO:0007669"/>
    <property type="project" value="UniProtKB-KW"/>
</dbReference>
<dbReference type="OrthoDB" id="892893at2"/>
<evidence type="ECO:0000313" key="5">
    <source>
        <dbReference type="EMBL" id="ORL43954.1"/>
    </source>
</evidence>
<dbReference type="Pfam" id="PF00589">
    <property type="entry name" value="Phage_integrase"/>
    <property type="match status" value="1"/>
</dbReference>